<name>E6LX11_9ACTO</name>
<comment type="caution">
    <text evidence="1">The sequence shown here is derived from an EMBL/GenBank/DDBJ whole genome shotgun (WGS) entry which is preliminary data.</text>
</comment>
<evidence type="ECO:0000313" key="1">
    <source>
        <dbReference type="EMBL" id="EFU80565.1"/>
    </source>
</evidence>
<protein>
    <submittedName>
        <fullName evidence="1">Uncharacterized protein</fullName>
    </submittedName>
</protein>
<proteinExistence type="predicted"/>
<dbReference type="EMBL" id="AEPY01000003">
    <property type="protein sequence ID" value="EFU80565.1"/>
    <property type="molecule type" value="Genomic_DNA"/>
</dbReference>
<dbReference type="AlphaFoldDB" id="E6LX11"/>
<gene>
    <name evidence="1" type="ORF">HMPREF0388_0284</name>
</gene>
<reference evidence="1 2" key="1">
    <citation type="submission" date="2010-12" db="EMBL/GenBank/DDBJ databases">
        <authorList>
            <person name="Muzny D."/>
            <person name="Qin X."/>
            <person name="Deng J."/>
            <person name="Jiang H."/>
            <person name="Liu Y."/>
            <person name="Qu J."/>
            <person name="Song X.-Z."/>
            <person name="Zhang L."/>
            <person name="Thornton R."/>
            <person name="Coyle M."/>
            <person name="Francisco L."/>
            <person name="Jackson L."/>
            <person name="Javaid M."/>
            <person name="Korchina V."/>
            <person name="Kovar C."/>
            <person name="Mata R."/>
            <person name="Mathew T."/>
            <person name="Ngo R."/>
            <person name="Nguyen L."/>
            <person name="Nguyen N."/>
            <person name="Okwuonu G."/>
            <person name="Ongeri F."/>
            <person name="Pham C."/>
            <person name="Simmons D."/>
            <person name="Wilczek-Boney K."/>
            <person name="Hale W."/>
            <person name="Jakkamsetti A."/>
            <person name="Pham P."/>
            <person name="Ruth R."/>
            <person name="San Lucas F."/>
            <person name="Warren J."/>
            <person name="Zhang J."/>
            <person name="Zhao Z."/>
            <person name="Zhou C."/>
            <person name="Zhu D."/>
            <person name="Lee S."/>
            <person name="Bess C."/>
            <person name="Blankenburg K."/>
            <person name="Forbes L."/>
            <person name="Fu Q."/>
            <person name="Gubbala S."/>
            <person name="Hirani K."/>
            <person name="Jayaseelan J.C."/>
            <person name="Lara F."/>
            <person name="Munidasa M."/>
            <person name="Palculict T."/>
            <person name="Patil S."/>
            <person name="Pu L.-L."/>
            <person name="Saada N."/>
            <person name="Tang L."/>
            <person name="Weissenberger G."/>
            <person name="Zhu Y."/>
            <person name="Hemphill L."/>
            <person name="Shang Y."/>
            <person name="Youmans B."/>
            <person name="Ayvaz T."/>
            <person name="Ross M."/>
            <person name="Santibanez J."/>
            <person name="Aqrawi P."/>
            <person name="Gross S."/>
            <person name="Joshi V."/>
            <person name="Fowler G."/>
            <person name="Nazareth L."/>
            <person name="Reid J."/>
            <person name="Worley K."/>
            <person name="Petrosino J."/>
            <person name="Highlander S."/>
            <person name="Gibbs R."/>
        </authorList>
    </citation>
    <scope>NUCLEOTIDE SEQUENCE [LARGE SCALE GENOMIC DNA]</scope>
    <source>
        <strain evidence="1 2">ATCC 51333</strain>
    </source>
</reference>
<accession>E6LX11</accession>
<dbReference type="Proteomes" id="UP000005573">
    <property type="component" value="Unassembled WGS sequence"/>
</dbReference>
<evidence type="ECO:0000313" key="2">
    <source>
        <dbReference type="Proteomes" id="UP000005573"/>
    </source>
</evidence>
<organism evidence="1 2">
    <name type="scientific">Mobiluncus curtisii ATCC 51333</name>
    <dbReference type="NCBI Taxonomy" id="887326"/>
    <lineage>
        <taxon>Bacteria</taxon>
        <taxon>Bacillati</taxon>
        <taxon>Actinomycetota</taxon>
        <taxon>Actinomycetes</taxon>
        <taxon>Actinomycetales</taxon>
        <taxon>Actinomycetaceae</taxon>
        <taxon>Mobiluncus</taxon>
    </lineage>
</organism>
<dbReference type="HOGENOM" id="CLU_2955502_0_0_11"/>
<sequence length="59" mass="6334">MFVQVSADFLGKPGERDGFYFVISPGGWVGTESPHAQLDTPKSGKSSAFYPAITQNKLA</sequence>